<reference evidence="2" key="1">
    <citation type="submission" date="2014-09" db="EMBL/GenBank/DDBJ databases">
        <authorList>
            <person name="Magalhaes I.L.F."/>
            <person name="Oliveira U."/>
            <person name="Santos F.R."/>
            <person name="Vidigal T.H.D.A."/>
            <person name="Brescovit A.D."/>
            <person name="Santos A.J."/>
        </authorList>
    </citation>
    <scope>NUCLEOTIDE SEQUENCE</scope>
    <source>
        <tissue evidence="2">Shoot tissue taken approximately 20 cm above the soil surface</tissue>
    </source>
</reference>
<keyword evidence="1" id="KW-0472">Membrane</keyword>
<keyword evidence="1" id="KW-0812">Transmembrane</keyword>
<dbReference type="AlphaFoldDB" id="A0A0A9ETH0"/>
<protein>
    <submittedName>
        <fullName evidence="2">Uncharacterized protein</fullName>
    </submittedName>
</protein>
<dbReference type="EMBL" id="GBRH01196750">
    <property type="protein sequence ID" value="JAE01146.1"/>
    <property type="molecule type" value="Transcribed_RNA"/>
</dbReference>
<name>A0A0A9ETH0_ARUDO</name>
<sequence>MVRKRKFSSMMNYYFVKSIGLLDLCVMLQLNRNYVRM</sequence>
<keyword evidence="1" id="KW-1133">Transmembrane helix</keyword>
<evidence type="ECO:0000313" key="2">
    <source>
        <dbReference type="EMBL" id="JAE01146.1"/>
    </source>
</evidence>
<proteinExistence type="predicted"/>
<organism evidence="2">
    <name type="scientific">Arundo donax</name>
    <name type="common">Giant reed</name>
    <name type="synonym">Donax arundinaceus</name>
    <dbReference type="NCBI Taxonomy" id="35708"/>
    <lineage>
        <taxon>Eukaryota</taxon>
        <taxon>Viridiplantae</taxon>
        <taxon>Streptophyta</taxon>
        <taxon>Embryophyta</taxon>
        <taxon>Tracheophyta</taxon>
        <taxon>Spermatophyta</taxon>
        <taxon>Magnoliopsida</taxon>
        <taxon>Liliopsida</taxon>
        <taxon>Poales</taxon>
        <taxon>Poaceae</taxon>
        <taxon>PACMAD clade</taxon>
        <taxon>Arundinoideae</taxon>
        <taxon>Arundineae</taxon>
        <taxon>Arundo</taxon>
    </lineage>
</organism>
<evidence type="ECO:0000256" key="1">
    <source>
        <dbReference type="SAM" id="Phobius"/>
    </source>
</evidence>
<reference evidence="2" key="2">
    <citation type="journal article" date="2015" name="Data Brief">
        <title>Shoot transcriptome of the giant reed, Arundo donax.</title>
        <authorList>
            <person name="Barrero R.A."/>
            <person name="Guerrero F.D."/>
            <person name="Moolhuijzen P."/>
            <person name="Goolsby J.A."/>
            <person name="Tidwell J."/>
            <person name="Bellgard S.E."/>
            <person name="Bellgard M.I."/>
        </authorList>
    </citation>
    <scope>NUCLEOTIDE SEQUENCE</scope>
    <source>
        <tissue evidence="2">Shoot tissue taken approximately 20 cm above the soil surface</tissue>
    </source>
</reference>
<accession>A0A0A9ETH0</accession>
<feature type="transmembrane region" description="Helical" evidence="1">
    <location>
        <begin position="12"/>
        <end position="30"/>
    </location>
</feature>